<evidence type="ECO:0000259" key="10">
    <source>
        <dbReference type="PROSITE" id="PS50926"/>
    </source>
</evidence>
<name>A0A9N9MNH8_9CUCU</name>
<dbReference type="PROSITE" id="PS50926">
    <property type="entry name" value="TRAM"/>
    <property type="match status" value="1"/>
</dbReference>
<feature type="domain" description="Radical SAM core" evidence="12">
    <location>
        <begin position="244"/>
        <end position="498"/>
    </location>
</feature>
<dbReference type="InterPro" id="IPR002792">
    <property type="entry name" value="TRAM_dom"/>
</dbReference>
<feature type="domain" description="TRAM" evidence="10">
    <location>
        <begin position="500"/>
        <end position="575"/>
    </location>
</feature>
<evidence type="ECO:0000256" key="3">
    <source>
        <dbReference type="ARBA" id="ARBA00022485"/>
    </source>
</evidence>
<evidence type="ECO:0000313" key="13">
    <source>
        <dbReference type="EMBL" id="CAG9767332.1"/>
    </source>
</evidence>
<evidence type="ECO:0000256" key="4">
    <source>
        <dbReference type="ARBA" id="ARBA00022691"/>
    </source>
</evidence>
<dbReference type="GO" id="GO:0060255">
    <property type="term" value="P:regulation of macromolecule metabolic process"/>
    <property type="evidence" value="ECO:0007669"/>
    <property type="project" value="UniProtKB-ARBA"/>
</dbReference>
<sequence>MNLNRIPRAVYASLQKGLKTPSYNHCKFCIRNISNTKVFQNEAKDKFDKEMETIQFKNKLLNGPNLKDFFKDNNLKMQDHLSDEEVVPYLIQPQLYGTKRKVYFDVYGCQMNVNDTEVVWAILKDKGYIKTNNIFEADVVLVVTCAIREGAEDKIWHRLKEIKSLKTKRKRSKPTLKVGILGCMAERLKEKVLETDQTVDIVVGPDAYRDLPRLLALTNNDQKSINVLLSLDETYADITPVRLNENAISAFVSIMRGCDNMCTYCIVPFTRGRERSRPVDSILKEVEHLSEQGVKEVTLLGQNVNSYRDISEKDTIDNITSLAKGFKTVYKAKKGGLRFVDLLHRVSEINPEMRIRFTSPHPKDFPDEVIQIIQSQPNICKYLHMPAQSGNSAVLERMRRGYTREAYLELVARIRKQIPNVALSSDFICGFCGETEEEFEDTLSLMEEVKYNTAYLFAYSMREKTTAHRRFIDDVPQEIKAERIQRMVKVFRKNAQILNLSEIGNIHLVLIEGVSKRSESHLQGRNDNNIKVILPGSDQVPSKDGANFKFLKPGDYVAVHINAANSQVLKGIPLYFTGLQDFYKENYTEYDRLCFSNNNY</sequence>
<dbReference type="GO" id="GO:0005739">
    <property type="term" value="C:mitochondrion"/>
    <property type="evidence" value="ECO:0007669"/>
    <property type="project" value="TreeGrafter"/>
</dbReference>
<feature type="domain" description="MTTase N-terminal" evidence="11">
    <location>
        <begin position="100"/>
        <end position="220"/>
    </location>
</feature>
<dbReference type="SMART" id="SM00729">
    <property type="entry name" value="Elp3"/>
    <property type="match status" value="1"/>
</dbReference>
<dbReference type="Pfam" id="PF01938">
    <property type="entry name" value="TRAM"/>
    <property type="match status" value="1"/>
</dbReference>
<dbReference type="InterPro" id="IPR005839">
    <property type="entry name" value="Methylthiotransferase"/>
</dbReference>
<evidence type="ECO:0000256" key="5">
    <source>
        <dbReference type="ARBA" id="ARBA00022723"/>
    </source>
</evidence>
<dbReference type="InterPro" id="IPR020612">
    <property type="entry name" value="Methylthiotransferase_CS"/>
</dbReference>
<keyword evidence="4" id="KW-0949">S-adenosyl-L-methionine</keyword>
<dbReference type="PANTHER" id="PTHR43020:SF2">
    <property type="entry name" value="MITOCHONDRIAL TRNA METHYLTHIOTRANSFERASE CDK5RAP1"/>
    <property type="match status" value="1"/>
</dbReference>
<dbReference type="SFLD" id="SFLDF00413">
    <property type="entry name" value="CDK5RAP1"/>
    <property type="match status" value="1"/>
</dbReference>
<dbReference type="InterPro" id="IPR058240">
    <property type="entry name" value="rSAM_sf"/>
</dbReference>
<dbReference type="FunFam" id="3.40.50.12160:FF:000003">
    <property type="entry name" value="CDK5 regulatory subunit-associated protein 1"/>
    <property type="match status" value="1"/>
</dbReference>
<comment type="similarity">
    <text evidence="2">Belongs to the methylthiotransferase family. MiaB subfamily.</text>
</comment>
<evidence type="ECO:0000256" key="2">
    <source>
        <dbReference type="ARBA" id="ARBA00009815"/>
    </source>
</evidence>
<dbReference type="Pfam" id="PF00919">
    <property type="entry name" value="UPF0004"/>
    <property type="match status" value="1"/>
</dbReference>
<keyword evidence="6" id="KW-0408">Iron</keyword>
<dbReference type="InterPro" id="IPR007197">
    <property type="entry name" value="rSAM"/>
</dbReference>
<keyword evidence="5" id="KW-0479">Metal-binding</keyword>
<dbReference type="OrthoDB" id="190098at2759"/>
<dbReference type="GO" id="GO:0046872">
    <property type="term" value="F:metal ion binding"/>
    <property type="evidence" value="ECO:0007669"/>
    <property type="project" value="UniProtKB-KW"/>
</dbReference>
<evidence type="ECO:0000259" key="11">
    <source>
        <dbReference type="PROSITE" id="PS51449"/>
    </source>
</evidence>
<dbReference type="SFLD" id="SFLDF00273">
    <property type="entry name" value="(dimethylallyl)adenosine_tRNA"/>
    <property type="match status" value="1"/>
</dbReference>
<dbReference type="Proteomes" id="UP001152799">
    <property type="component" value="Chromosome 4"/>
</dbReference>
<dbReference type="SUPFAM" id="SSF102114">
    <property type="entry name" value="Radical SAM enzymes"/>
    <property type="match status" value="1"/>
</dbReference>
<dbReference type="InterPro" id="IPR006638">
    <property type="entry name" value="Elp3/MiaA/NifB-like_rSAM"/>
</dbReference>
<dbReference type="GO" id="GO:0051539">
    <property type="term" value="F:4 iron, 4 sulfur cluster binding"/>
    <property type="evidence" value="ECO:0007669"/>
    <property type="project" value="UniProtKB-KW"/>
</dbReference>
<comment type="function">
    <text evidence="8">Potential regulator of CDK5 activity.</text>
</comment>
<keyword evidence="14" id="KW-1185">Reference proteome</keyword>
<dbReference type="InterPro" id="IPR038135">
    <property type="entry name" value="Methylthiotransferase_N_sf"/>
</dbReference>
<evidence type="ECO:0000259" key="12">
    <source>
        <dbReference type="PROSITE" id="PS51918"/>
    </source>
</evidence>
<dbReference type="InterPro" id="IPR006463">
    <property type="entry name" value="MiaB_methiolase"/>
</dbReference>
<gene>
    <name evidence="13" type="ORF">CEUTPL_LOCUS7897</name>
</gene>
<dbReference type="NCBIfam" id="TIGR01574">
    <property type="entry name" value="miaB-methiolase"/>
    <property type="match status" value="1"/>
</dbReference>
<dbReference type="PANTHER" id="PTHR43020">
    <property type="entry name" value="CDK5 REGULATORY SUBUNIT-ASSOCIATED PROTEIN 1"/>
    <property type="match status" value="1"/>
</dbReference>
<dbReference type="AlphaFoldDB" id="A0A9N9MNH8"/>
<dbReference type="Gene3D" id="3.40.50.12160">
    <property type="entry name" value="Methylthiotransferase, N-terminal domain"/>
    <property type="match status" value="1"/>
</dbReference>
<dbReference type="GO" id="GO:0035597">
    <property type="term" value="F:tRNA-2-methylthio-N(6)-dimethylallyladenosine(37) synthase activity"/>
    <property type="evidence" value="ECO:0007669"/>
    <property type="project" value="TreeGrafter"/>
</dbReference>
<keyword evidence="3" id="KW-0004">4Fe-4S</keyword>
<dbReference type="HAMAP" id="MF_01864">
    <property type="entry name" value="tRNA_metthiotr_MiaB"/>
    <property type="match status" value="1"/>
</dbReference>
<dbReference type="Pfam" id="PF04055">
    <property type="entry name" value="Radical_SAM"/>
    <property type="match status" value="1"/>
</dbReference>
<dbReference type="InterPro" id="IPR013848">
    <property type="entry name" value="Methylthiotransferase_N"/>
</dbReference>
<evidence type="ECO:0000256" key="9">
    <source>
        <dbReference type="ARBA" id="ARBA00074452"/>
    </source>
</evidence>
<evidence type="ECO:0000313" key="14">
    <source>
        <dbReference type="Proteomes" id="UP001152799"/>
    </source>
</evidence>
<protein>
    <recommendedName>
        <fullName evidence="9">CDK5RAP1-like protein</fullName>
    </recommendedName>
</protein>
<keyword evidence="7" id="KW-0411">Iron-sulfur</keyword>
<dbReference type="PROSITE" id="PS51918">
    <property type="entry name" value="RADICAL_SAM"/>
    <property type="match status" value="1"/>
</dbReference>
<dbReference type="Gene3D" id="3.80.30.20">
    <property type="entry name" value="tm_1862 like domain"/>
    <property type="match status" value="1"/>
</dbReference>
<dbReference type="InterPro" id="IPR023404">
    <property type="entry name" value="rSAM_horseshoe"/>
</dbReference>
<comment type="cofactor">
    <cofactor evidence="1">
        <name>[4Fe-4S] cluster</name>
        <dbReference type="ChEBI" id="CHEBI:49883"/>
    </cofactor>
</comment>
<dbReference type="EMBL" id="OU892280">
    <property type="protein sequence ID" value="CAG9767332.1"/>
    <property type="molecule type" value="Genomic_DNA"/>
</dbReference>
<accession>A0A9N9MNH8</accession>
<dbReference type="FunFam" id="3.80.30.20:FF:000003">
    <property type="entry name" value="CDK5 regulatory subunit-associated protein 1"/>
    <property type="match status" value="1"/>
</dbReference>
<evidence type="ECO:0000256" key="1">
    <source>
        <dbReference type="ARBA" id="ARBA00001966"/>
    </source>
</evidence>
<evidence type="ECO:0000256" key="8">
    <source>
        <dbReference type="ARBA" id="ARBA00053923"/>
    </source>
</evidence>
<organism evidence="13 14">
    <name type="scientific">Ceutorhynchus assimilis</name>
    <name type="common">cabbage seed weevil</name>
    <dbReference type="NCBI Taxonomy" id="467358"/>
    <lineage>
        <taxon>Eukaryota</taxon>
        <taxon>Metazoa</taxon>
        <taxon>Ecdysozoa</taxon>
        <taxon>Arthropoda</taxon>
        <taxon>Hexapoda</taxon>
        <taxon>Insecta</taxon>
        <taxon>Pterygota</taxon>
        <taxon>Neoptera</taxon>
        <taxon>Endopterygota</taxon>
        <taxon>Coleoptera</taxon>
        <taxon>Polyphaga</taxon>
        <taxon>Cucujiformia</taxon>
        <taxon>Curculionidae</taxon>
        <taxon>Ceutorhynchinae</taxon>
        <taxon>Ceutorhynchus</taxon>
    </lineage>
</organism>
<dbReference type="SFLD" id="SFLDG01082">
    <property type="entry name" value="B12-binding_domain_containing"/>
    <property type="match status" value="1"/>
</dbReference>
<dbReference type="PROSITE" id="PS01278">
    <property type="entry name" value="MTTASE_RADICAL"/>
    <property type="match status" value="1"/>
</dbReference>
<dbReference type="PROSITE" id="PS51449">
    <property type="entry name" value="MTTASE_N"/>
    <property type="match status" value="1"/>
</dbReference>
<evidence type="ECO:0000256" key="7">
    <source>
        <dbReference type="ARBA" id="ARBA00023014"/>
    </source>
</evidence>
<dbReference type="SFLD" id="SFLDS00029">
    <property type="entry name" value="Radical_SAM"/>
    <property type="match status" value="1"/>
</dbReference>
<proteinExistence type="inferred from homology"/>
<dbReference type="NCBIfam" id="TIGR00089">
    <property type="entry name" value="MiaB/RimO family radical SAM methylthiotransferase"/>
    <property type="match status" value="1"/>
</dbReference>
<evidence type="ECO:0000256" key="6">
    <source>
        <dbReference type="ARBA" id="ARBA00023004"/>
    </source>
</evidence>
<reference evidence="13" key="1">
    <citation type="submission" date="2022-01" db="EMBL/GenBank/DDBJ databases">
        <authorList>
            <person name="King R."/>
        </authorList>
    </citation>
    <scope>NUCLEOTIDE SEQUENCE</scope>
</reference>
<dbReference type="SFLD" id="SFLDG01061">
    <property type="entry name" value="methylthiotransferase"/>
    <property type="match status" value="1"/>
</dbReference>
<dbReference type="GO" id="GO:0080090">
    <property type="term" value="P:regulation of primary metabolic process"/>
    <property type="evidence" value="ECO:0007669"/>
    <property type="project" value="UniProtKB-ARBA"/>
</dbReference>
<dbReference type="GO" id="GO:0005829">
    <property type="term" value="C:cytosol"/>
    <property type="evidence" value="ECO:0007669"/>
    <property type="project" value="TreeGrafter"/>
</dbReference>